<dbReference type="EMBL" id="MFQN01000014">
    <property type="protein sequence ID" value="OGH74471.1"/>
    <property type="molecule type" value="Genomic_DNA"/>
</dbReference>
<name>A0A1F6MS53_9BACT</name>
<dbReference type="PANTHER" id="PTHR43736:SF1">
    <property type="entry name" value="DIHYDRONEOPTERIN TRIPHOSPHATE DIPHOSPHATASE"/>
    <property type="match status" value="1"/>
</dbReference>
<dbReference type="Pfam" id="PF00293">
    <property type="entry name" value="NUDIX"/>
    <property type="match status" value="1"/>
</dbReference>
<organism evidence="2 3">
    <name type="scientific">Candidatus Magasanikbacteria bacterium RIFCSPLOWO2_12_FULL_43_12</name>
    <dbReference type="NCBI Taxonomy" id="1798692"/>
    <lineage>
        <taxon>Bacteria</taxon>
        <taxon>Candidatus Magasanikiibacteriota</taxon>
    </lineage>
</organism>
<dbReference type="InterPro" id="IPR000086">
    <property type="entry name" value="NUDIX_hydrolase_dom"/>
</dbReference>
<dbReference type="CDD" id="cd02883">
    <property type="entry name" value="NUDIX_Hydrolase"/>
    <property type="match status" value="1"/>
</dbReference>
<dbReference type="AlphaFoldDB" id="A0A1F6MS53"/>
<reference evidence="2 3" key="1">
    <citation type="journal article" date="2016" name="Nat. Commun.">
        <title>Thousands of microbial genomes shed light on interconnected biogeochemical processes in an aquifer system.</title>
        <authorList>
            <person name="Anantharaman K."/>
            <person name="Brown C.T."/>
            <person name="Hug L.A."/>
            <person name="Sharon I."/>
            <person name="Castelle C.J."/>
            <person name="Probst A.J."/>
            <person name="Thomas B.C."/>
            <person name="Singh A."/>
            <person name="Wilkins M.J."/>
            <person name="Karaoz U."/>
            <person name="Brodie E.L."/>
            <person name="Williams K.H."/>
            <person name="Hubbard S.S."/>
            <person name="Banfield J.F."/>
        </authorList>
    </citation>
    <scope>NUCLEOTIDE SEQUENCE [LARGE SCALE GENOMIC DNA]</scope>
</reference>
<dbReference type="PANTHER" id="PTHR43736">
    <property type="entry name" value="ADP-RIBOSE PYROPHOSPHATASE"/>
    <property type="match status" value="1"/>
</dbReference>
<sequence>MIPGGQVENFDIPLEETCRREVKEELGINIKIIRPLRTIITRRPQAEDKLVVLVHYLAERIGEIKPGPETIEWAWHDINNLPADCAPNVYEIIKDLK</sequence>
<proteinExistence type="predicted"/>
<dbReference type="SUPFAM" id="SSF55811">
    <property type="entry name" value="Nudix"/>
    <property type="match status" value="1"/>
</dbReference>
<dbReference type="Gene3D" id="3.90.79.10">
    <property type="entry name" value="Nucleoside Triphosphate Pyrophosphohydrolase"/>
    <property type="match status" value="1"/>
</dbReference>
<accession>A0A1F6MS53</accession>
<protein>
    <recommendedName>
        <fullName evidence="1">Nudix hydrolase domain-containing protein</fullName>
    </recommendedName>
</protein>
<evidence type="ECO:0000313" key="2">
    <source>
        <dbReference type="EMBL" id="OGH74471.1"/>
    </source>
</evidence>
<dbReference type="InterPro" id="IPR015797">
    <property type="entry name" value="NUDIX_hydrolase-like_dom_sf"/>
</dbReference>
<feature type="domain" description="Nudix hydrolase" evidence="1">
    <location>
        <begin position="1"/>
        <end position="97"/>
    </location>
</feature>
<evidence type="ECO:0000313" key="3">
    <source>
        <dbReference type="Proteomes" id="UP000178347"/>
    </source>
</evidence>
<dbReference type="PROSITE" id="PS51462">
    <property type="entry name" value="NUDIX"/>
    <property type="match status" value="1"/>
</dbReference>
<comment type="caution">
    <text evidence="2">The sequence shown here is derived from an EMBL/GenBank/DDBJ whole genome shotgun (WGS) entry which is preliminary data.</text>
</comment>
<evidence type="ECO:0000259" key="1">
    <source>
        <dbReference type="PROSITE" id="PS51462"/>
    </source>
</evidence>
<dbReference type="Proteomes" id="UP000178347">
    <property type="component" value="Unassembled WGS sequence"/>
</dbReference>
<gene>
    <name evidence="2" type="ORF">A3G00_00235</name>
</gene>
<dbReference type="STRING" id="1798692.A3G00_00235"/>